<dbReference type="Gene3D" id="3.90.70.10">
    <property type="entry name" value="Cysteine proteinases"/>
    <property type="match status" value="1"/>
</dbReference>
<dbReference type="InterPro" id="IPR038765">
    <property type="entry name" value="Papain-like_cys_pep_sf"/>
</dbReference>
<keyword evidence="4" id="KW-1185">Reference proteome</keyword>
<evidence type="ECO:0000313" key="3">
    <source>
        <dbReference type="EMBL" id="GAA1217669.1"/>
    </source>
</evidence>
<feature type="domain" description="Peptidase C1A papain C-terminal" evidence="2">
    <location>
        <begin position="99"/>
        <end position="287"/>
    </location>
</feature>
<dbReference type="InterPro" id="IPR000668">
    <property type="entry name" value="Peptidase_C1A_C"/>
</dbReference>
<evidence type="ECO:0000259" key="2">
    <source>
        <dbReference type="Pfam" id="PF00112"/>
    </source>
</evidence>
<organism evidence="3 4">
    <name type="scientific">Kitasatospora nipponensis</name>
    <dbReference type="NCBI Taxonomy" id="258049"/>
    <lineage>
        <taxon>Bacteria</taxon>
        <taxon>Bacillati</taxon>
        <taxon>Actinomycetota</taxon>
        <taxon>Actinomycetes</taxon>
        <taxon>Kitasatosporales</taxon>
        <taxon>Streptomycetaceae</taxon>
        <taxon>Kitasatospora</taxon>
    </lineage>
</organism>
<proteinExistence type="predicted"/>
<dbReference type="CDD" id="cd02619">
    <property type="entry name" value="Peptidase_C1"/>
    <property type="match status" value="1"/>
</dbReference>
<feature type="chain" id="PRO_5046690819" description="Peptidase C1A papain C-terminal domain-containing protein" evidence="1">
    <location>
        <begin position="23"/>
        <end position="307"/>
    </location>
</feature>
<protein>
    <recommendedName>
        <fullName evidence="2">Peptidase C1A papain C-terminal domain-containing protein</fullName>
    </recommendedName>
</protein>
<gene>
    <name evidence="3" type="ORF">GCM10009665_04460</name>
</gene>
<evidence type="ECO:0000313" key="4">
    <source>
        <dbReference type="Proteomes" id="UP001500037"/>
    </source>
</evidence>
<comment type="caution">
    <text evidence="3">The sequence shown here is derived from an EMBL/GenBank/DDBJ whole genome shotgun (WGS) entry which is preliminary data.</text>
</comment>
<keyword evidence="1" id="KW-0732">Signal</keyword>
<dbReference type="RefSeq" id="WP_344438370.1">
    <property type="nucleotide sequence ID" value="NZ_BAAALF010000004.1"/>
</dbReference>
<evidence type="ECO:0000256" key="1">
    <source>
        <dbReference type="SAM" id="SignalP"/>
    </source>
</evidence>
<dbReference type="SUPFAM" id="SSF54001">
    <property type="entry name" value="Cysteine proteinases"/>
    <property type="match status" value="1"/>
</dbReference>
<reference evidence="4" key="1">
    <citation type="journal article" date="2019" name="Int. J. Syst. Evol. Microbiol.">
        <title>The Global Catalogue of Microorganisms (GCM) 10K type strain sequencing project: providing services to taxonomists for standard genome sequencing and annotation.</title>
        <authorList>
            <consortium name="The Broad Institute Genomics Platform"/>
            <consortium name="The Broad Institute Genome Sequencing Center for Infectious Disease"/>
            <person name="Wu L."/>
            <person name="Ma J."/>
        </authorList>
    </citation>
    <scope>NUCLEOTIDE SEQUENCE [LARGE SCALE GENOMIC DNA]</scope>
    <source>
        <strain evidence="4">JCM 13004</strain>
    </source>
</reference>
<dbReference type="Pfam" id="PF00112">
    <property type="entry name" value="Peptidase_C1"/>
    <property type="match status" value="1"/>
</dbReference>
<sequence>MRSRIAIGIAGTLALSSCLALAGTASAVAPDARPAGHHAHHKHFATGLDLAALKAAHQHALRPAAAAATVQALNAIAPFARSGAAPASADLTQYALSPGDQGQVGSCVTWATGYTGYGVLMNEQGISGAPMAPMYIYSQIAQGNDTGTYASVALPMEQQQGIDTQSDYWQGTTDYTTQPDANETANAANYRLSGFVALPTSGPAARTAIENAISRGEPVPIGFTVQQSFMDLNSQTASDYSYLPGDSGSDPVVGGHEITIVGYTDQGVTIENSWGTDSWGNGGFANLPWSFFDAGVVDEAHAMGKLA</sequence>
<name>A0ABP4G8Z0_9ACTN</name>
<dbReference type="PROSITE" id="PS51257">
    <property type="entry name" value="PROKAR_LIPOPROTEIN"/>
    <property type="match status" value="1"/>
</dbReference>
<dbReference type="EMBL" id="BAAALF010000004">
    <property type="protein sequence ID" value="GAA1217669.1"/>
    <property type="molecule type" value="Genomic_DNA"/>
</dbReference>
<accession>A0ABP4G8Z0</accession>
<dbReference type="Proteomes" id="UP001500037">
    <property type="component" value="Unassembled WGS sequence"/>
</dbReference>
<feature type="signal peptide" evidence="1">
    <location>
        <begin position="1"/>
        <end position="22"/>
    </location>
</feature>